<evidence type="ECO:0000313" key="2">
    <source>
        <dbReference type="EMBL" id="KAF0685269.1"/>
    </source>
</evidence>
<gene>
    <name evidence="2" type="ORF">FWK35_00037227</name>
</gene>
<reference evidence="2 3" key="1">
    <citation type="submission" date="2019-08" db="EMBL/GenBank/DDBJ databases">
        <title>Whole genome of Aphis craccivora.</title>
        <authorList>
            <person name="Voronova N.V."/>
            <person name="Shulinski R.S."/>
            <person name="Bandarenka Y.V."/>
            <person name="Zhorov D.G."/>
            <person name="Warner D."/>
        </authorList>
    </citation>
    <scope>NUCLEOTIDE SEQUENCE [LARGE SCALE GENOMIC DNA]</scope>
    <source>
        <strain evidence="2">180601</strain>
        <tissue evidence="2">Whole Body</tissue>
    </source>
</reference>
<evidence type="ECO:0000256" key="1">
    <source>
        <dbReference type="SAM" id="MobiDB-lite"/>
    </source>
</evidence>
<proteinExistence type="predicted"/>
<organism evidence="2 3">
    <name type="scientific">Aphis craccivora</name>
    <name type="common">Cowpea aphid</name>
    <dbReference type="NCBI Taxonomy" id="307492"/>
    <lineage>
        <taxon>Eukaryota</taxon>
        <taxon>Metazoa</taxon>
        <taxon>Ecdysozoa</taxon>
        <taxon>Arthropoda</taxon>
        <taxon>Hexapoda</taxon>
        <taxon>Insecta</taxon>
        <taxon>Pterygota</taxon>
        <taxon>Neoptera</taxon>
        <taxon>Paraneoptera</taxon>
        <taxon>Hemiptera</taxon>
        <taxon>Sternorrhyncha</taxon>
        <taxon>Aphidomorpha</taxon>
        <taxon>Aphidoidea</taxon>
        <taxon>Aphididae</taxon>
        <taxon>Aphidini</taxon>
        <taxon>Aphis</taxon>
        <taxon>Aphis</taxon>
    </lineage>
</organism>
<comment type="caution">
    <text evidence="2">The sequence shown here is derived from an EMBL/GenBank/DDBJ whole genome shotgun (WGS) entry which is preliminary data.</text>
</comment>
<evidence type="ECO:0000313" key="3">
    <source>
        <dbReference type="Proteomes" id="UP000478052"/>
    </source>
</evidence>
<dbReference type="Proteomes" id="UP000478052">
    <property type="component" value="Unassembled WGS sequence"/>
</dbReference>
<dbReference type="AlphaFoldDB" id="A0A6G0VHP1"/>
<keyword evidence="3" id="KW-1185">Reference proteome</keyword>
<feature type="non-terminal residue" evidence="2">
    <location>
        <position position="1"/>
    </location>
</feature>
<dbReference type="SUPFAM" id="SSF53098">
    <property type="entry name" value="Ribonuclease H-like"/>
    <property type="match status" value="1"/>
</dbReference>
<name>A0A6G0VHP1_APHCR</name>
<dbReference type="OrthoDB" id="6600042at2759"/>
<accession>A0A6G0VHP1</accession>
<dbReference type="InterPro" id="IPR012337">
    <property type="entry name" value="RNaseH-like_sf"/>
</dbReference>
<dbReference type="PANTHER" id="PTHR45749">
    <property type="match status" value="1"/>
</dbReference>
<dbReference type="EMBL" id="VUJU01017140">
    <property type="protein sequence ID" value="KAF0685269.1"/>
    <property type="molecule type" value="Genomic_DNA"/>
</dbReference>
<sequence>TSSVHERLLSIKQCSSTTAQHLLSVFENICEINGLNWKQNLIGQSYDGSSNMRGAYGGLQALIKSHNPAATYVWCYAHRLNLVLTDAVSCSSNARDIFGIIETIYDLISSSKNRVVIFEKNSKKLYPNKQIRRFKRVETTRWWSRDLAMRTVISTFDALCDTLDELENNAGSNDRKSSHQARSISENIKSDRFLLTAFTFTQIFDIISLLSKILQAKDLDLLGATESVLKNEFKPLTLTRRKRVPCMPGENTVDEPIDDPLLSSLT</sequence>
<protein>
    <submittedName>
        <fullName evidence="2">Zinc finger MYM-type protein 1-like</fullName>
    </submittedName>
</protein>
<feature type="region of interest" description="Disordered" evidence="1">
    <location>
        <begin position="247"/>
        <end position="266"/>
    </location>
</feature>
<dbReference type="PANTHER" id="PTHR45749:SF21">
    <property type="entry name" value="DUF4371 DOMAIN-CONTAINING PROTEIN"/>
    <property type="match status" value="1"/>
</dbReference>